<dbReference type="InterPro" id="IPR028098">
    <property type="entry name" value="Glyco_trans_4-like_N"/>
</dbReference>
<dbReference type="SUPFAM" id="SSF53756">
    <property type="entry name" value="UDP-Glycosyltransferase/glycogen phosphorylase"/>
    <property type="match status" value="1"/>
</dbReference>
<dbReference type="Gene3D" id="3.40.50.2000">
    <property type="entry name" value="Glycogen Phosphorylase B"/>
    <property type="match status" value="2"/>
</dbReference>
<gene>
    <name evidence="2" type="ORF">GR702_18730</name>
</gene>
<keyword evidence="2" id="KW-0808">Transferase</keyword>
<name>A0A7X4GJM8_9SPHN</name>
<evidence type="ECO:0000313" key="2">
    <source>
        <dbReference type="EMBL" id="MYL99798.1"/>
    </source>
</evidence>
<feature type="domain" description="Glycosyltransferase subfamily 4-like N-terminal" evidence="1">
    <location>
        <begin position="19"/>
        <end position="153"/>
    </location>
</feature>
<reference evidence="2 3" key="1">
    <citation type="submission" date="2019-12" db="EMBL/GenBank/DDBJ databases">
        <authorList>
            <person name="Feng G."/>
            <person name="Zhu H."/>
        </authorList>
    </citation>
    <scope>NUCLEOTIDE SEQUENCE [LARGE SCALE GENOMIC DNA]</scope>
    <source>
        <strain evidence="2 3">FGD1</strain>
    </source>
</reference>
<dbReference type="GO" id="GO:0016757">
    <property type="term" value="F:glycosyltransferase activity"/>
    <property type="evidence" value="ECO:0007669"/>
    <property type="project" value="UniProtKB-ARBA"/>
</dbReference>
<evidence type="ECO:0000259" key="1">
    <source>
        <dbReference type="Pfam" id="PF13439"/>
    </source>
</evidence>
<dbReference type="Pfam" id="PF13692">
    <property type="entry name" value="Glyco_trans_1_4"/>
    <property type="match status" value="1"/>
</dbReference>
<dbReference type="CDD" id="cd03801">
    <property type="entry name" value="GT4_PimA-like"/>
    <property type="match status" value="1"/>
</dbReference>
<evidence type="ECO:0000313" key="3">
    <source>
        <dbReference type="Proteomes" id="UP000465810"/>
    </source>
</evidence>
<protein>
    <submittedName>
        <fullName evidence="2">Glycosyltransferase</fullName>
    </submittedName>
</protein>
<dbReference type="AlphaFoldDB" id="A0A7X4GJM8"/>
<proteinExistence type="predicted"/>
<dbReference type="EMBL" id="WVTD01000020">
    <property type="protein sequence ID" value="MYL99798.1"/>
    <property type="molecule type" value="Genomic_DNA"/>
</dbReference>
<accession>A0A7X4GJM8</accession>
<comment type="caution">
    <text evidence="2">The sequence shown here is derived from an EMBL/GenBank/DDBJ whole genome shotgun (WGS) entry which is preliminary data.</text>
</comment>
<dbReference type="RefSeq" id="WP_160987221.1">
    <property type="nucleotide sequence ID" value="NZ_WVTD01000020.1"/>
</dbReference>
<dbReference type="Pfam" id="PF13439">
    <property type="entry name" value="Glyco_transf_4"/>
    <property type="match status" value="1"/>
</dbReference>
<dbReference type="PANTHER" id="PTHR12526">
    <property type="entry name" value="GLYCOSYLTRANSFERASE"/>
    <property type="match status" value="1"/>
</dbReference>
<keyword evidence="3" id="KW-1185">Reference proteome</keyword>
<organism evidence="2 3">
    <name type="scientific">Novosphingobium silvae</name>
    <dbReference type="NCBI Taxonomy" id="2692619"/>
    <lineage>
        <taxon>Bacteria</taxon>
        <taxon>Pseudomonadati</taxon>
        <taxon>Pseudomonadota</taxon>
        <taxon>Alphaproteobacteria</taxon>
        <taxon>Sphingomonadales</taxon>
        <taxon>Sphingomonadaceae</taxon>
        <taxon>Novosphingobium</taxon>
    </lineage>
</organism>
<sequence length="369" mass="39852">MRLTYVHNSEIPSRGASTVQVMRMCAAFARLGCDVELIVPHHGDAEPMSEADALSYYGCSDGFALHRLPLGRAGWFGFAHAASGRAKERMSDLVFGRCIRSCTAAAWRGMPVMHEAHGPMEAYSKSGRLAFRALARSPNLRRLVVINQALAGYYAGTLPSLTNAPLVAASGTDPVEGAAPKTVPPEDSGTRLRIGYVGSLFPGKGMELISEIARLSDHDFVIVGGDDELIARWKAETSSNVTFRGFMPNREVAAEIAALDIALAPYGSRVSGAGTSFDLARWMSPLKLFEYMAHARAIIASDLPAIREVVTPGQDVMLCSPEDPAAWVAAIDTLARDKALRASLGQAALQTFLREYTWEQRARKILEAA</sequence>
<dbReference type="Proteomes" id="UP000465810">
    <property type="component" value="Unassembled WGS sequence"/>
</dbReference>